<feature type="binding site" evidence="4">
    <location>
        <position position="279"/>
    </location>
    <ligand>
        <name>allantoate</name>
        <dbReference type="ChEBI" id="CHEBI:17536"/>
    </ligand>
</feature>
<evidence type="ECO:0000256" key="3">
    <source>
        <dbReference type="PIRSR" id="PIRSR001235-1"/>
    </source>
</evidence>
<evidence type="ECO:0000313" key="7">
    <source>
        <dbReference type="Proteomes" id="UP000294947"/>
    </source>
</evidence>
<feature type="binding site" evidence="3">
    <location>
        <position position="194"/>
    </location>
    <ligand>
        <name>Zn(2+)</name>
        <dbReference type="ChEBI" id="CHEBI:29105"/>
        <label>1</label>
    </ligand>
</feature>
<protein>
    <submittedName>
        <fullName evidence="6">Zn-dependent hydrolase</fullName>
    </submittedName>
</protein>
<dbReference type="SUPFAM" id="SSF55031">
    <property type="entry name" value="Bacterial exopeptidase dimerisation domain"/>
    <property type="match status" value="1"/>
</dbReference>
<dbReference type="PIRSF" id="PIRSF001235">
    <property type="entry name" value="Amidase_carbamoylase"/>
    <property type="match status" value="1"/>
</dbReference>
<feature type="region of interest" description="Disordered" evidence="5">
    <location>
        <begin position="417"/>
        <end position="439"/>
    </location>
</feature>
<dbReference type="EMBL" id="SMKW01000113">
    <property type="protein sequence ID" value="TDD36239.1"/>
    <property type="molecule type" value="Genomic_DNA"/>
</dbReference>
<dbReference type="NCBIfam" id="TIGR01879">
    <property type="entry name" value="hydantase"/>
    <property type="match status" value="1"/>
</dbReference>
<dbReference type="CDD" id="cd03884">
    <property type="entry name" value="M20_bAS"/>
    <property type="match status" value="1"/>
</dbReference>
<feature type="binding site" evidence="4">
    <location>
        <position position="292"/>
    </location>
    <ligand>
        <name>allantoate</name>
        <dbReference type="ChEBI" id="CHEBI:17536"/>
    </ligand>
</feature>
<organism evidence="6 7">
    <name type="scientific">Saccharopolyspora elongata</name>
    <dbReference type="NCBI Taxonomy" id="2530387"/>
    <lineage>
        <taxon>Bacteria</taxon>
        <taxon>Bacillati</taxon>
        <taxon>Actinomycetota</taxon>
        <taxon>Actinomycetes</taxon>
        <taxon>Pseudonocardiales</taxon>
        <taxon>Pseudonocardiaceae</taxon>
        <taxon>Saccharopolyspora</taxon>
    </lineage>
</organism>
<name>A0A4R4XYV4_9PSEU</name>
<dbReference type="Gene3D" id="3.30.70.360">
    <property type="match status" value="1"/>
</dbReference>
<dbReference type="Pfam" id="PF01546">
    <property type="entry name" value="Peptidase_M20"/>
    <property type="match status" value="1"/>
</dbReference>
<dbReference type="InterPro" id="IPR036264">
    <property type="entry name" value="Bact_exopeptidase_dim_dom"/>
</dbReference>
<dbReference type="Proteomes" id="UP000294947">
    <property type="component" value="Unassembled WGS sequence"/>
</dbReference>
<evidence type="ECO:0000256" key="4">
    <source>
        <dbReference type="PIRSR" id="PIRSR001235-2"/>
    </source>
</evidence>
<dbReference type="GO" id="GO:0016813">
    <property type="term" value="F:hydrolase activity, acting on carbon-nitrogen (but not peptide) bonds, in linear amidines"/>
    <property type="evidence" value="ECO:0007669"/>
    <property type="project" value="InterPro"/>
</dbReference>
<dbReference type="InterPro" id="IPR010158">
    <property type="entry name" value="Amidase_Cbmase"/>
</dbReference>
<dbReference type="Gene3D" id="3.40.630.10">
    <property type="entry name" value="Zn peptidases"/>
    <property type="match status" value="1"/>
</dbReference>
<feature type="binding site" evidence="3">
    <location>
        <position position="95"/>
    </location>
    <ligand>
        <name>Zn(2+)</name>
        <dbReference type="ChEBI" id="CHEBI:29105"/>
        <label>2</label>
    </ligand>
</feature>
<comment type="similarity">
    <text evidence="1">Belongs to the peptidase M20 family.</text>
</comment>
<dbReference type="RefSeq" id="WP_132494393.1">
    <property type="nucleotide sequence ID" value="NZ_SMKW01000113.1"/>
</dbReference>
<feature type="binding site" evidence="3">
    <location>
        <position position="386"/>
    </location>
    <ligand>
        <name>Zn(2+)</name>
        <dbReference type="ChEBI" id="CHEBI:29105"/>
        <label>2</label>
    </ligand>
</feature>
<dbReference type="PANTHER" id="PTHR32494:SF5">
    <property type="entry name" value="ALLANTOATE AMIDOHYDROLASE"/>
    <property type="match status" value="1"/>
</dbReference>
<feature type="compositionally biased region" description="Low complexity" evidence="5">
    <location>
        <begin position="422"/>
        <end position="439"/>
    </location>
</feature>
<keyword evidence="2 6" id="KW-0378">Hydrolase</keyword>
<gene>
    <name evidence="6" type="ORF">E1288_42290</name>
</gene>
<evidence type="ECO:0000256" key="2">
    <source>
        <dbReference type="ARBA" id="ARBA00022801"/>
    </source>
</evidence>
<feature type="binding site" evidence="3">
    <location>
        <position position="95"/>
    </location>
    <ligand>
        <name>Zn(2+)</name>
        <dbReference type="ChEBI" id="CHEBI:29105"/>
        <label>1</label>
    </ligand>
</feature>
<evidence type="ECO:0000313" key="6">
    <source>
        <dbReference type="EMBL" id="TDD36239.1"/>
    </source>
</evidence>
<proteinExistence type="inferred from homology"/>
<feature type="binding site" evidence="3">
    <location>
        <position position="130"/>
    </location>
    <ligand>
        <name>Zn(2+)</name>
        <dbReference type="ChEBI" id="CHEBI:29105"/>
        <label>2</label>
    </ligand>
</feature>
<comment type="cofactor">
    <cofactor evidence="3">
        <name>Zn(2+)</name>
        <dbReference type="ChEBI" id="CHEBI:29105"/>
    </cofactor>
    <text evidence="3">Binds 2 Zn(2+) ions per subunit.</text>
</comment>
<sequence length="439" mass="46941">MNVELLAPDHERLWSDLHDLARLSEPDSEGWTRRVFSEPYRAARHWVRSRMRDAGLEVSVDPAGNIVGRLPGRHGGAPLVTGSHTDTVQGGGRFDGIVGVLGGIEVARRLRETGTRLDHDLLVVDFLGEESNPYSGSCLGSQAATGVLTAENLDRVDAAGNRLGDVATAFGLDPDGMLTPTWATRPLHGYLELHIEQGPTLEQRGIGIGIVTAIVGIERFLATFVGRSDHAGTRRMDDRRDALVAAARTVLTVEREGCAAPGDAVATCGDLRVEPGAENVVPGRTRLAAEFRSEDQVWLSGVRRRIVEEIARESAENGVEVLIDWTVDNPVVPTNPSVQNLTSAAADELGLSWMAMPSGAGHDAAHLAARCPAGMIFVPSRDGRSHCPEEWTDSDQIATGVHLLAAGLARMDQEATVDNDFGPTGEETGSLLTGTTAER</sequence>
<feature type="binding site" evidence="4">
    <location>
        <position position="219"/>
    </location>
    <ligand>
        <name>allantoate</name>
        <dbReference type="ChEBI" id="CHEBI:17536"/>
    </ligand>
</feature>
<keyword evidence="7" id="KW-1185">Reference proteome</keyword>
<feature type="binding site" evidence="3">
    <location>
        <position position="84"/>
    </location>
    <ligand>
        <name>Zn(2+)</name>
        <dbReference type="ChEBI" id="CHEBI:29105"/>
        <label>1</label>
    </ligand>
</feature>
<reference evidence="6 7" key="1">
    <citation type="submission" date="2019-03" db="EMBL/GenBank/DDBJ databases">
        <title>Draft genome sequences of novel Actinobacteria.</title>
        <authorList>
            <person name="Sahin N."/>
            <person name="Ay H."/>
            <person name="Saygin H."/>
        </authorList>
    </citation>
    <scope>NUCLEOTIDE SEQUENCE [LARGE SCALE GENOMIC DNA]</scope>
    <source>
        <strain evidence="6 7">7K502</strain>
    </source>
</reference>
<evidence type="ECO:0000256" key="1">
    <source>
        <dbReference type="ARBA" id="ARBA00006153"/>
    </source>
</evidence>
<dbReference type="AlphaFoldDB" id="A0A4R4XYV4"/>
<dbReference type="GO" id="GO:0046872">
    <property type="term" value="F:metal ion binding"/>
    <property type="evidence" value="ECO:0007669"/>
    <property type="project" value="UniProtKB-KW"/>
</dbReference>
<dbReference type="SUPFAM" id="SSF53187">
    <property type="entry name" value="Zn-dependent exopeptidases"/>
    <property type="match status" value="1"/>
</dbReference>
<evidence type="ECO:0000256" key="5">
    <source>
        <dbReference type="SAM" id="MobiDB-lite"/>
    </source>
</evidence>
<keyword evidence="3" id="KW-0862">Zinc</keyword>
<accession>A0A4R4XYV4</accession>
<dbReference type="PANTHER" id="PTHR32494">
    <property type="entry name" value="ALLANTOATE DEIMINASE-RELATED"/>
    <property type="match status" value="1"/>
</dbReference>
<keyword evidence="3" id="KW-0479">Metal-binding</keyword>
<dbReference type="InterPro" id="IPR002933">
    <property type="entry name" value="Peptidase_M20"/>
</dbReference>
<dbReference type="OrthoDB" id="9808195at2"/>
<comment type="caution">
    <text evidence="6">The sequence shown here is derived from an EMBL/GenBank/DDBJ whole genome shotgun (WGS) entry which is preliminary data.</text>
</comment>